<accession>A0A0A9AID5</accession>
<reference evidence="1" key="2">
    <citation type="journal article" date="2015" name="Data Brief">
        <title>Shoot transcriptome of the giant reed, Arundo donax.</title>
        <authorList>
            <person name="Barrero R.A."/>
            <person name="Guerrero F.D."/>
            <person name="Moolhuijzen P."/>
            <person name="Goolsby J.A."/>
            <person name="Tidwell J."/>
            <person name="Bellgard S.E."/>
            <person name="Bellgard M.I."/>
        </authorList>
    </citation>
    <scope>NUCLEOTIDE SEQUENCE</scope>
    <source>
        <tissue evidence="1">Shoot tissue taken approximately 20 cm above the soil surface</tissue>
    </source>
</reference>
<evidence type="ECO:0000313" key="1">
    <source>
        <dbReference type="EMBL" id="JAD46872.1"/>
    </source>
</evidence>
<sequence length="9" mass="963">MAAMNSKPN</sequence>
<reference evidence="1" key="1">
    <citation type="submission" date="2014-09" db="EMBL/GenBank/DDBJ databases">
        <authorList>
            <person name="Magalhaes I.L.F."/>
            <person name="Oliveira U."/>
            <person name="Santos F.R."/>
            <person name="Vidigal T.H.D.A."/>
            <person name="Brescovit A.D."/>
            <person name="Santos A.J."/>
        </authorList>
    </citation>
    <scope>NUCLEOTIDE SEQUENCE</scope>
    <source>
        <tissue evidence="1">Shoot tissue taken approximately 20 cm above the soil surface</tissue>
    </source>
</reference>
<protein>
    <submittedName>
        <fullName evidence="1">Uncharacterized protein</fullName>
    </submittedName>
</protein>
<proteinExistence type="predicted"/>
<organism evidence="1">
    <name type="scientific">Arundo donax</name>
    <name type="common">Giant reed</name>
    <name type="synonym">Donax arundinaceus</name>
    <dbReference type="NCBI Taxonomy" id="35708"/>
    <lineage>
        <taxon>Eukaryota</taxon>
        <taxon>Viridiplantae</taxon>
        <taxon>Streptophyta</taxon>
        <taxon>Embryophyta</taxon>
        <taxon>Tracheophyta</taxon>
        <taxon>Spermatophyta</taxon>
        <taxon>Magnoliopsida</taxon>
        <taxon>Liliopsida</taxon>
        <taxon>Poales</taxon>
        <taxon>Poaceae</taxon>
        <taxon>PACMAD clade</taxon>
        <taxon>Arundinoideae</taxon>
        <taxon>Arundineae</taxon>
        <taxon>Arundo</taxon>
    </lineage>
</organism>
<dbReference type="EMBL" id="GBRH01251023">
    <property type="protein sequence ID" value="JAD46872.1"/>
    <property type="molecule type" value="Transcribed_RNA"/>
</dbReference>
<name>A0A0A9AID5_ARUDO</name>